<evidence type="ECO:0000256" key="2">
    <source>
        <dbReference type="SAM" id="Phobius"/>
    </source>
</evidence>
<feature type="transmembrane region" description="Helical" evidence="2">
    <location>
        <begin position="50"/>
        <end position="69"/>
    </location>
</feature>
<dbReference type="RefSeq" id="WP_277521491.1">
    <property type="nucleotide sequence ID" value="NZ_JAMQOT010000003.1"/>
</dbReference>
<name>A0A9Q4L1M5_9EURY</name>
<dbReference type="EMBL" id="JAMQOT010000003">
    <property type="protein sequence ID" value="MDF9745972.1"/>
    <property type="molecule type" value="Genomic_DNA"/>
</dbReference>
<feature type="transmembrane region" description="Helical" evidence="2">
    <location>
        <begin position="21"/>
        <end position="44"/>
    </location>
</feature>
<reference evidence="4" key="1">
    <citation type="submission" date="2022-06" db="EMBL/GenBank/DDBJ databases">
        <title>Natrinema sp. a new haloarchaeum isolate from saline soil.</title>
        <authorList>
            <person name="Strakova D."/>
            <person name="Galisteo C."/>
            <person name="Sanchez-Porro C."/>
            <person name="Ventosa A."/>
        </authorList>
    </citation>
    <scope>NUCLEOTIDE SEQUENCE</scope>
    <source>
        <strain evidence="4">S1CR25-10</strain>
    </source>
</reference>
<dbReference type="AlphaFoldDB" id="A0A9Q4L1M5"/>
<keyword evidence="2" id="KW-1133">Transmembrane helix</keyword>
<comment type="caution">
    <text evidence="4">The sequence shown here is derived from an EMBL/GenBank/DDBJ whole genome shotgun (WGS) entry which is preliminary data.</text>
</comment>
<feature type="transmembrane region" description="Helical" evidence="2">
    <location>
        <begin position="127"/>
        <end position="149"/>
    </location>
</feature>
<evidence type="ECO:0000259" key="3">
    <source>
        <dbReference type="Pfam" id="PF07760"/>
    </source>
</evidence>
<protein>
    <submittedName>
        <fullName evidence="4">DUF1616 domain-containing protein</fullName>
    </submittedName>
</protein>
<feature type="compositionally biased region" description="Acidic residues" evidence="1">
    <location>
        <begin position="355"/>
        <end position="435"/>
    </location>
</feature>
<feature type="domain" description="DUF1616" evidence="3">
    <location>
        <begin position="30"/>
        <end position="335"/>
    </location>
</feature>
<proteinExistence type="predicted"/>
<keyword evidence="2" id="KW-0812">Transmembrane</keyword>
<keyword evidence="2" id="KW-0472">Membrane</keyword>
<accession>A0A9Q4L1M5</accession>
<dbReference type="Proteomes" id="UP001154061">
    <property type="component" value="Unassembled WGS sequence"/>
</dbReference>
<dbReference type="InterPro" id="IPR011674">
    <property type="entry name" value="DUF1616"/>
</dbReference>
<dbReference type="Pfam" id="PF07760">
    <property type="entry name" value="DUF1616"/>
    <property type="match status" value="1"/>
</dbReference>
<evidence type="ECO:0000256" key="1">
    <source>
        <dbReference type="SAM" id="MobiDB-lite"/>
    </source>
</evidence>
<feature type="transmembrane region" description="Helical" evidence="2">
    <location>
        <begin position="170"/>
        <end position="198"/>
    </location>
</feature>
<feature type="transmembrane region" description="Helical" evidence="2">
    <location>
        <begin position="102"/>
        <end position="121"/>
    </location>
</feature>
<feature type="region of interest" description="Disordered" evidence="1">
    <location>
        <begin position="339"/>
        <end position="435"/>
    </location>
</feature>
<gene>
    <name evidence="4" type="ORF">NDI89_10300</name>
</gene>
<evidence type="ECO:0000313" key="4">
    <source>
        <dbReference type="EMBL" id="MDF9745972.1"/>
    </source>
</evidence>
<organism evidence="4 5">
    <name type="scientific">Natrinema salsiterrestre</name>
    <dbReference type="NCBI Taxonomy" id="2950540"/>
    <lineage>
        <taxon>Archaea</taxon>
        <taxon>Methanobacteriati</taxon>
        <taxon>Methanobacteriota</taxon>
        <taxon>Stenosarchaea group</taxon>
        <taxon>Halobacteria</taxon>
        <taxon>Halobacteriales</taxon>
        <taxon>Natrialbaceae</taxon>
        <taxon>Natrinema</taxon>
    </lineage>
</organism>
<keyword evidence="5" id="KW-1185">Reference proteome</keyword>
<sequence length="435" mass="46640">MKEIPINLFATVRRRSKRLASWIPTDLVGVAGFVALAIVVLAVVDVSSPLIRAAIGFPLLFFAPGYVTVSTLFPRSSSAQEVATEDRLLIRQVVSMTDIERVALSFGLSVALLPLLALGIAATPWGYTGPVVVTTVSCFSLFGAGLAAIRRSVVPPADRYEIEFGRRLEGVYVAIFGVESSLHVAVNVVLVLAVVLSLTTAGYAFISPQEGEQYTSLQLLTENESGELVASGYPSESELGESFPFVIAVENQEDRDINYTVVVQEQRLEDGDVVERTELRRIDAGVSEGATEYYERNVTPASGEGSARISVLLYTDGVPETPTHENAYRHAYFWTTVTESDGSDSEAGDSGSDSEVADSGDDSSEEDDDPFDDLFGDDDESESDDDEGEPDDSDETDDEGESDDENETDEGTGDGDDETEPIDDGSGDGGNETDG</sequence>
<evidence type="ECO:0000313" key="5">
    <source>
        <dbReference type="Proteomes" id="UP001154061"/>
    </source>
</evidence>